<dbReference type="AlphaFoldDB" id="A0A4Y2FLA8"/>
<evidence type="ECO:0000313" key="3">
    <source>
        <dbReference type="EMBL" id="GBM41807.1"/>
    </source>
</evidence>
<evidence type="ECO:0000256" key="1">
    <source>
        <dbReference type="SAM" id="Coils"/>
    </source>
</evidence>
<comment type="caution">
    <text evidence="3">The sequence shown here is derived from an EMBL/GenBank/DDBJ whole genome shotgun (WGS) entry which is preliminary data.</text>
</comment>
<sequence>MAPPRKRRGKKPAVEFPDDISDISAYLAKVTDKLVAGAQQVSGSTDATSSSDSSYYGRPNIGNVIPAGSPGSPRVRMVEEFMRHADQSGDWLQKWYSENYEKVENYEYIRFELLYFLSDYMPGIKVDENIDPRNLVELVKELVLDLHTKFNRFNLDLREISGHEVAGYIQDHHRKVLEVVEDYENKLKVANEEIAQCKAQIAHLDAELSAVLQRMMYLERGTAYYGGFEDSVSEEQFMADLRSRVAHSYSLNSSMKEELQRERQQNEGLQRQLAHLAREKVHIEEKCMQEIVELSKRAEINSMLEHGISSMLKGSDKEPNSQDCQNLIDQWKNEINQVIDHNSKEIDELLKKVESQNREMAMLQAQANEQDEKLEKMQRESAEILKVSSDEALHLKSVGIAEVLHYPK</sequence>
<evidence type="ECO:0000313" key="4">
    <source>
        <dbReference type="Proteomes" id="UP000499080"/>
    </source>
</evidence>
<protein>
    <submittedName>
        <fullName evidence="3">Uncharacterized protein</fullName>
    </submittedName>
</protein>
<feature type="coiled-coil region" evidence="1">
    <location>
        <begin position="339"/>
        <end position="387"/>
    </location>
</feature>
<reference evidence="3 4" key="1">
    <citation type="journal article" date="2019" name="Sci. Rep.">
        <title>Orb-weaving spider Araneus ventricosus genome elucidates the spidroin gene catalogue.</title>
        <authorList>
            <person name="Kono N."/>
            <person name="Nakamura H."/>
            <person name="Ohtoshi R."/>
            <person name="Moran D.A.P."/>
            <person name="Shinohara A."/>
            <person name="Yoshida Y."/>
            <person name="Fujiwara M."/>
            <person name="Mori M."/>
            <person name="Tomita M."/>
            <person name="Arakawa K."/>
        </authorList>
    </citation>
    <scope>NUCLEOTIDE SEQUENCE [LARGE SCALE GENOMIC DNA]</scope>
</reference>
<name>A0A4Y2FLA8_ARAVE</name>
<dbReference type="OrthoDB" id="6437304at2759"/>
<organism evidence="3 4">
    <name type="scientific">Araneus ventricosus</name>
    <name type="common">Orbweaver spider</name>
    <name type="synonym">Epeira ventricosa</name>
    <dbReference type="NCBI Taxonomy" id="182803"/>
    <lineage>
        <taxon>Eukaryota</taxon>
        <taxon>Metazoa</taxon>
        <taxon>Ecdysozoa</taxon>
        <taxon>Arthropoda</taxon>
        <taxon>Chelicerata</taxon>
        <taxon>Arachnida</taxon>
        <taxon>Araneae</taxon>
        <taxon>Araneomorphae</taxon>
        <taxon>Entelegynae</taxon>
        <taxon>Araneoidea</taxon>
        <taxon>Araneidae</taxon>
        <taxon>Araneus</taxon>
    </lineage>
</organism>
<feature type="coiled-coil region" evidence="1">
    <location>
        <begin position="173"/>
        <end position="207"/>
    </location>
</feature>
<feature type="coiled-coil region" evidence="1">
    <location>
        <begin position="252"/>
        <end position="286"/>
    </location>
</feature>
<gene>
    <name evidence="3" type="ORF">AVEN_122432_1</name>
</gene>
<feature type="region of interest" description="Disordered" evidence="2">
    <location>
        <begin position="38"/>
        <end position="69"/>
    </location>
</feature>
<proteinExistence type="predicted"/>
<dbReference type="Proteomes" id="UP000499080">
    <property type="component" value="Unassembled WGS sequence"/>
</dbReference>
<evidence type="ECO:0000256" key="2">
    <source>
        <dbReference type="SAM" id="MobiDB-lite"/>
    </source>
</evidence>
<feature type="compositionally biased region" description="Low complexity" evidence="2">
    <location>
        <begin position="42"/>
        <end position="57"/>
    </location>
</feature>
<keyword evidence="1" id="KW-0175">Coiled coil</keyword>
<accession>A0A4Y2FLA8</accession>
<dbReference type="EMBL" id="BGPR01000974">
    <property type="protein sequence ID" value="GBM41807.1"/>
    <property type="molecule type" value="Genomic_DNA"/>
</dbReference>
<keyword evidence="4" id="KW-1185">Reference proteome</keyword>